<dbReference type="InterPro" id="IPR017926">
    <property type="entry name" value="GATASE"/>
</dbReference>
<evidence type="ECO:0000313" key="3">
    <source>
        <dbReference type="Proteomes" id="UP000344274"/>
    </source>
</evidence>
<feature type="domain" description="Glutamine amidotransferase" evidence="1">
    <location>
        <begin position="19"/>
        <end position="185"/>
    </location>
</feature>
<dbReference type="PANTHER" id="PTHR42695:SF5">
    <property type="entry name" value="GLUTAMINE AMIDOTRANSFERASE YLR126C-RELATED"/>
    <property type="match status" value="1"/>
</dbReference>
<dbReference type="FunFam" id="3.40.50.880:FF:000033">
    <property type="entry name" value="Glutamine amidotransferase class-I"/>
    <property type="match status" value="1"/>
</dbReference>
<evidence type="ECO:0000259" key="1">
    <source>
        <dbReference type="Pfam" id="PF00117"/>
    </source>
</evidence>
<sequence length="232" mass="25723">MKNALVIRHLNFEDLGTLEQPLIQRNYNIHIIDATSEELQAVDPITPDLMVILGGPIGAYDEKKYPFIENENALINARLQSNKKTLGICLGAQLIARVLGASVYPMGHLEIGFSPLQLSNDAHPSCLDLLNDDVAVLHWHGDQFDIPKGAHHLASSKLCANQAFSVGKNILGLQFHLEIDPDRFEQWLIGHAAELNMASIDPRDLRRQVALHGKSLKTVAPKIISNWLDLPL</sequence>
<dbReference type="PROSITE" id="PS51273">
    <property type="entry name" value="GATASE_TYPE_1"/>
    <property type="match status" value="1"/>
</dbReference>
<dbReference type="Proteomes" id="UP000344274">
    <property type="component" value="Unassembled WGS sequence"/>
</dbReference>
<dbReference type="RefSeq" id="WP_154946699.1">
    <property type="nucleotide sequence ID" value="NZ_CABVHB010000008.1"/>
</dbReference>
<accession>A0A5E6RCS1</accession>
<dbReference type="AlphaFoldDB" id="A0A5E6RCS1"/>
<dbReference type="PANTHER" id="PTHR42695">
    <property type="entry name" value="GLUTAMINE AMIDOTRANSFERASE YLR126C-RELATED"/>
    <property type="match status" value="1"/>
</dbReference>
<proteinExistence type="predicted"/>
<gene>
    <name evidence="2" type="ORF">PS673_01516</name>
</gene>
<dbReference type="SUPFAM" id="SSF52317">
    <property type="entry name" value="Class I glutamine amidotransferase-like"/>
    <property type="match status" value="1"/>
</dbReference>
<reference evidence="2 3" key="1">
    <citation type="submission" date="2019-09" db="EMBL/GenBank/DDBJ databases">
        <authorList>
            <person name="Chandra G."/>
            <person name="Truman W A."/>
        </authorList>
    </citation>
    <scope>NUCLEOTIDE SEQUENCE [LARGE SCALE GENOMIC DNA]</scope>
    <source>
        <strain evidence="2">PS673</strain>
    </source>
</reference>
<dbReference type="InterPro" id="IPR044992">
    <property type="entry name" value="ChyE-like"/>
</dbReference>
<dbReference type="Gene3D" id="3.40.50.880">
    <property type="match status" value="1"/>
</dbReference>
<dbReference type="Pfam" id="PF00117">
    <property type="entry name" value="GATase"/>
    <property type="match status" value="1"/>
</dbReference>
<evidence type="ECO:0000313" key="2">
    <source>
        <dbReference type="EMBL" id="VVM65831.1"/>
    </source>
</evidence>
<dbReference type="GO" id="GO:0005829">
    <property type="term" value="C:cytosol"/>
    <property type="evidence" value="ECO:0007669"/>
    <property type="project" value="TreeGrafter"/>
</dbReference>
<dbReference type="InterPro" id="IPR029062">
    <property type="entry name" value="Class_I_gatase-like"/>
</dbReference>
<organism evidence="2 3">
    <name type="scientific">Pseudomonas fluorescens</name>
    <dbReference type="NCBI Taxonomy" id="294"/>
    <lineage>
        <taxon>Bacteria</taxon>
        <taxon>Pseudomonadati</taxon>
        <taxon>Pseudomonadota</taxon>
        <taxon>Gammaproteobacteria</taxon>
        <taxon>Pseudomonadales</taxon>
        <taxon>Pseudomonadaceae</taxon>
        <taxon>Pseudomonas</taxon>
    </lineage>
</organism>
<name>A0A5E6RCS1_PSEFL</name>
<dbReference type="NCBIfam" id="NF005458">
    <property type="entry name" value="PRK07053.1"/>
    <property type="match status" value="1"/>
</dbReference>
<protein>
    <recommendedName>
        <fullName evidence="1">Glutamine amidotransferase domain-containing protein</fullName>
    </recommendedName>
</protein>
<dbReference type="EMBL" id="CABVHB010000008">
    <property type="protein sequence ID" value="VVM65831.1"/>
    <property type="molecule type" value="Genomic_DNA"/>
</dbReference>
<dbReference type="CDD" id="cd01741">
    <property type="entry name" value="GATase1_1"/>
    <property type="match status" value="1"/>
</dbReference>